<evidence type="ECO:0000313" key="2">
    <source>
        <dbReference type="Proteomes" id="UP000789342"/>
    </source>
</evidence>
<organism evidence="1 2">
    <name type="scientific">Acaulospora morrowiae</name>
    <dbReference type="NCBI Taxonomy" id="94023"/>
    <lineage>
        <taxon>Eukaryota</taxon>
        <taxon>Fungi</taxon>
        <taxon>Fungi incertae sedis</taxon>
        <taxon>Mucoromycota</taxon>
        <taxon>Glomeromycotina</taxon>
        <taxon>Glomeromycetes</taxon>
        <taxon>Diversisporales</taxon>
        <taxon>Acaulosporaceae</taxon>
        <taxon>Acaulospora</taxon>
    </lineage>
</organism>
<sequence length="129" mass="14326">MSLEEEVGECSGISVNTSLRPQSQTLDSTSAETQARKLIDELDGKVPKFETLYKLKGLVENPDVTLSSETLIEALKVLSQSTRYGCYVHALLPVLQAILSRSKREPVFETAYTQLASFTDSYNFTTEEV</sequence>
<keyword evidence="2" id="KW-1185">Reference proteome</keyword>
<name>A0A9N9NHT1_9GLOM</name>
<dbReference type="EMBL" id="CAJVPV010027963">
    <property type="protein sequence ID" value="CAG8735354.1"/>
    <property type="molecule type" value="Genomic_DNA"/>
</dbReference>
<feature type="non-terminal residue" evidence="1">
    <location>
        <position position="129"/>
    </location>
</feature>
<evidence type="ECO:0000313" key="1">
    <source>
        <dbReference type="EMBL" id="CAG8735354.1"/>
    </source>
</evidence>
<protein>
    <submittedName>
        <fullName evidence="1">1490_t:CDS:1</fullName>
    </submittedName>
</protein>
<reference evidence="1" key="1">
    <citation type="submission" date="2021-06" db="EMBL/GenBank/DDBJ databases">
        <authorList>
            <person name="Kallberg Y."/>
            <person name="Tangrot J."/>
            <person name="Rosling A."/>
        </authorList>
    </citation>
    <scope>NUCLEOTIDE SEQUENCE</scope>
    <source>
        <strain evidence="1">CL551</strain>
    </source>
</reference>
<gene>
    <name evidence="1" type="ORF">AMORRO_LOCUS14334</name>
</gene>
<comment type="caution">
    <text evidence="1">The sequence shown here is derived from an EMBL/GenBank/DDBJ whole genome shotgun (WGS) entry which is preliminary data.</text>
</comment>
<dbReference type="Proteomes" id="UP000789342">
    <property type="component" value="Unassembled WGS sequence"/>
</dbReference>
<proteinExistence type="predicted"/>
<accession>A0A9N9NHT1</accession>
<dbReference type="AlphaFoldDB" id="A0A9N9NHT1"/>